<dbReference type="Proteomes" id="UP000887013">
    <property type="component" value="Unassembled WGS sequence"/>
</dbReference>
<protein>
    <submittedName>
        <fullName evidence="1">Uncharacterized protein</fullName>
    </submittedName>
</protein>
<keyword evidence="2" id="KW-1185">Reference proteome</keyword>
<gene>
    <name evidence="1" type="ORF">NPIL_506211</name>
</gene>
<proteinExistence type="predicted"/>
<dbReference type="AlphaFoldDB" id="A0A8X6MG76"/>
<sequence length="91" mass="10013">MLGEKSYLVQLTEDTFATFSNAAAQLSATVEPIKMACDVSSLSFTTASTFNERKLKNYVVINHRASPCMLLLSEACNLRSNFGHFAMGFHS</sequence>
<reference evidence="1" key="1">
    <citation type="submission" date="2020-08" db="EMBL/GenBank/DDBJ databases">
        <title>Multicomponent nature underlies the extraordinary mechanical properties of spider dragline silk.</title>
        <authorList>
            <person name="Kono N."/>
            <person name="Nakamura H."/>
            <person name="Mori M."/>
            <person name="Yoshida Y."/>
            <person name="Ohtoshi R."/>
            <person name="Malay A.D."/>
            <person name="Moran D.A.P."/>
            <person name="Tomita M."/>
            <person name="Numata K."/>
            <person name="Arakawa K."/>
        </authorList>
    </citation>
    <scope>NUCLEOTIDE SEQUENCE</scope>
</reference>
<name>A0A8X6MG76_NEPPI</name>
<accession>A0A8X6MG76</accession>
<evidence type="ECO:0000313" key="1">
    <source>
        <dbReference type="EMBL" id="GFS50305.1"/>
    </source>
</evidence>
<evidence type="ECO:0000313" key="2">
    <source>
        <dbReference type="Proteomes" id="UP000887013"/>
    </source>
</evidence>
<comment type="caution">
    <text evidence="1">The sequence shown here is derived from an EMBL/GenBank/DDBJ whole genome shotgun (WGS) entry which is preliminary data.</text>
</comment>
<organism evidence="1 2">
    <name type="scientific">Nephila pilipes</name>
    <name type="common">Giant wood spider</name>
    <name type="synonym">Nephila maculata</name>
    <dbReference type="NCBI Taxonomy" id="299642"/>
    <lineage>
        <taxon>Eukaryota</taxon>
        <taxon>Metazoa</taxon>
        <taxon>Ecdysozoa</taxon>
        <taxon>Arthropoda</taxon>
        <taxon>Chelicerata</taxon>
        <taxon>Arachnida</taxon>
        <taxon>Araneae</taxon>
        <taxon>Araneomorphae</taxon>
        <taxon>Entelegynae</taxon>
        <taxon>Araneoidea</taxon>
        <taxon>Nephilidae</taxon>
        <taxon>Nephila</taxon>
    </lineage>
</organism>
<dbReference type="EMBL" id="BMAW01091531">
    <property type="protein sequence ID" value="GFS50305.1"/>
    <property type="molecule type" value="Genomic_DNA"/>
</dbReference>